<dbReference type="Proteomes" id="UP001596337">
    <property type="component" value="Unassembled WGS sequence"/>
</dbReference>
<comment type="caution">
    <text evidence="2">The sequence shown here is derived from an EMBL/GenBank/DDBJ whole genome shotgun (WGS) entry which is preliminary data.</text>
</comment>
<proteinExistence type="predicted"/>
<evidence type="ECO:0008006" key="4">
    <source>
        <dbReference type="Google" id="ProtNLM"/>
    </source>
</evidence>
<organism evidence="2 3">
    <name type="scientific">Haloechinothrix salitolerans</name>
    <dbReference type="NCBI Taxonomy" id="926830"/>
    <lineage>
        <taxon>Bacteria</taxon>
        <taxon>Bacillati</taxon>
        <taxon>Actinomycetota</taxon>
        <taxon>Actinomycetes</taxon>
        <taxon>Pseudonocardiales</taxon>
        <taxon>Pseudonocardiaceae</taxon>
        <taxon>Haloechinothrix</taxon>
    </lineage>
</organism>
<dbReference type="EMBL" id="JBHSXX010000001">
    <property type="protein sequence ID" value="MFC6871432.1"/>
    <property type="molecule type" value="Genomic_DNA"/>
</dbReference>
<sequence length="164" mass="18800">MTGAHAAMPARRYDPTESGDNAMDRDLIRARVAHHESGHAIIAKAVGLRVTRVRIRRSDGFVSLGEADTDNYDADQADAELRFFYAGMFADARFLIEQGYSRSRSLSLARTVARRHDLKQIRSITAWMKKHHNKRLNTRRAERDAERLVNRHWNDITRMAASHC</sequence>
<reference evidence="3" key="1">
    <citation type="journal article" date="2019" name="Int. J. Syst. Evol. Microbiol.">
        <title>The Global Catalogue of Microorganisms (GCM) 10K type strain sequencing project: providing services to taxonomists for standard genome sequencing and annotation.</title>
        <authorList>
            <consortium name="The Broad Institute Genomics Platform"/>
            <consortium name="The Broad Institute Genome Sequencing Center for Infectious Disease"/>
            <person name="Wu L."/>
            <person name="Ma J."/>
        </authorList>
    </citation>
    <scope>NUCLEOTIDE SEQUENCE [LARGE SCALE GENOMIC DNA]</scope>
    <source>
        <strain evidence="3">KCTC 32255</strain>
    </source>
</reference>
<evidence type="ECO:0000313" key="3">
    <source>
        <dbReference type="Proteomes" id="UP001596337"/>
    </source>
</evidence>
<evidence type="ECO:0000313" key="2">
    <source>
        <dbReference type="EMBL" id="MFC6871432.1"/>
    </source>
</evidence>
<keyword evidence="3" id="KW-1185">Reference proteome</keyword>
<feature type="region of interest" description="Disordered" evidence="1">
    <location>
        <begin position="1"/>
        <end position="20"/>
    </location>
</feature>
<dbReference type="SUPFAM" id="SSF140990">
    <property type="entry name" value="FtsH protease domain-like"/>
    <property type="match status" value="1"/>
</dbReference>
<dbReference type="Gene3D" id="1.20.58.760">
    <property type="entry name" value="Peptidase M41"/>
    <property type="match status" value="1"/>
</dbReference>
<dbReference type="InterPro" id="IPR037219">
    <property type="entry name" value="Peptidase_M41-like"/>
</dbReference>
<gene>
    <name evidence="2" type="ORF">ACFQGD_30350</name>
</gene>
<name>A0ABW2C9P3_9PSEU</name>
<accession>A0ABW2C9P3</accession>
<evidence type="ECO:0000256" key="1">
    <source>
        <dbReference type="SAM" id="MobiDB-lite"/>
    </source>
</evidence>
<dbReference type="RefSeq" id="WP_390221124.1">
    <property type="nucleotide sequence ID" value="NZ_JBHSXX010000001.1"/>
</dbReference>
<protein>
    <recommendedName>
        <fullName evidence="4">Peptidase family M41</fullName>
    </recommendedName>
</protein>